<dbReference type="InterPro" id="IPR007715">
    <property type="entry name" value="Coq4"/>
</dbReference>
<dbReference type="AlphaFoldDB" id="A0A250JIJ8"/>
<dbReference type="Proteomes" id="UP000217257">
    <property type="component" value="Chromosome"/>
</dbReference>
<dbReference type="Pfam" id="PF05019">
    <property type="entry name" value="Coq4"/>
    <property type="match status" value="1"/>
</dbReference>
<dbReference type="PANTHER" id="PTHR12922:SF7">
    <property type="entry name" value="UBIQUINONE BIOSYNTHESIS PROTEIN COQ4 HOMOLOG, MITOCHONDRIAL"/>
    <property type="match status" value="1"/>
</dbReference>
<evidence type="ECO:0008006" key="3">
    <source>
        <dbReference type="Google" id="ProtNLM"/>
    </source>
</evidence>
<sequence length="231" mass="26081">MLASTSSSLPKLPENPSLFTRLRVGLQALKVLQVEPTNPAYGALFYDSVEIGLCAALARDFSRHEEGRRLLAERPSLRASALDMDALEKFPLGSLGHTFARYFREQGLSPIETLSPPKNDAQYVATRLRETHDFHHLVTGYDTDVMGEMELQAFTLGNLHLRTSFLILLQTAKLPQRVPGFDAAQYARRLWAAFRRGSQSRQLASFRWEDNWATPLAMLREQLVAPAPQWN</sequence>
<dbReference type="GO" id="GO:0006744">
    <property type="term" value="P:ubiquinone biosynthetic process"/>
    <property type="evidence" value="ECO:0007669"/>
    <property type="project" value="InterPro"/>
</dbReference>
<protein>
    <recommendedName>
        <fullName evidence="3">Ubiquinone biosynthesis protein</fullName>
    </recommendedName>
</protein>
<proteinExistence type="predicted"/>
<name>A0A250JIJ8_9BACT</name>
<gene>
    <name evidence="1" type="ORF">CYFUS_008930</name>
</gene>
<dbReference type="KEGG" id="cfus:CYFUS_008930"/>
<dbReference type="RefSeq" id="WP_095990865.1">
    <property type="nucleotide sequence ID" value="NZ_CP022098.1"/>
</dbReference>
<dbReference type="EMBL" id="CP022098">
    <property type="protein sequence ID" value="ATB43450.1"/>
    <property type="molecule type" value="Genomic_DNA"/>
</dbReference>
<evidence type="ECO:0000313" key="2">
    <source>
        <dbReference type="Proteomes" id="UP000217257"/>
    </source>
</evidence>
<organism evidence="1 2">
    <name type="scientific">Cystobacter fuscus</name>
    <dbReference type="NCBI Taxonomy" id="43"/>
    <lineage>
        <taxon>Bacteria</taxon>
        <taxon>Pseudomonadati</taxon>
        <taxon>Myxococcota</taxon>
        <taxon>Myxococcia</taxon>
        <taxon>Myxococcales</taxon>
        <taxon>Cystobacterineae</taxon>
        <taxon>Archangiaceae</taxon>
        <taxon>Cystobacter</taxon>
    </lineage>
</organism>
<accession>A0A250JIJ8</accession>
<reference evidence="1 2" key="1">
    <citation type="submission" date="2017-06" db="EMBL/GenBank/DDBJ databases">
        <title>Sequencing and comparative analysis of myxobacterial genomes.</title>
        <authorList>
            <person name="Rupp O."/>
            <person name="Goesmann A."/>
            <person name="Sogaard-Andersen L."/>
        </authorList>
    </citation>
    <scope>NUCLEOTIDE SEQUENCE [LARGE SCALE GENOMIC DNA]</scope>
    <source>
        <strain evidence="1 2">DSM 52655</strain>
    </source>
</reference>
<evidence type="ECO:0000313" key="1">
    <source>
        <dbReference type="EMBL" id="ATB43450.1"/>
    </source>
</evidence>
<dbReference type="PANTHER" id="PTHR12922">
    <property type="entry name" value="UBIQUINONE BIOSYNTHESIS PROTEIN"/>
    <property type="match status" value="1"/>
</dbReference>